<comment type="caution">
    <text evidence="1">The sequence shown here is derived from an EMBL/GenBank/DDBJ whole genome shotgun (WGS) entry which is preliminary data.</text>
</comment>
<protein>
    <submittedName>
        <fullName evidence="1">Uncharacterized protein</fullName>
    </submittedName>
</protein>
<dbReference type="AlphaFoldDB" id="X1PFG7"/>
<feature type="non-terminal residue" evidence="1">
    <location>
        <position position="1"/>
    </location>
</feature>
<name>X1PFG7_9ZZZZ</name>
<evidence type="ECO:0000313" key="1">
    <source>
        <dbReference type="EMBL" id="GAI55032.1"/>
    </source>
</evidence>
<sequence length="57" mass="6814">ERVKVANLHRSLVTYIEQNKQKQPFLLSLSEEVEEIVKQLRERHIEHNRQGYLVTVS</sequence>
<proteinExistence type="predicted"/>
<reference evidence="1" key="1">
    <citation type="journal article" date="2014" name="Front. Microbiol.">
        <title>High frequency of phylogenetically diverse reductive dehalogenase-homologous genes in deep subseafloor sedimentary metagenomes.</title>
        <authorList>
            <person name="Kawai M."/>
            <person name="Futagami T."/>
            <person name="Toyoda A."/>
            <person name="Takaki Y."/>
            <person name="Nishi S."/>
            <person name="Hori S."/>
            <person name="Arai W."/>
            <person name="Tsubouchi T."/>
            <person name="Morono Y."/>
            <person name="Uchiyama I."/>
            <person name="Ito T."/>
            <person name="Fujiyama A."/>
            <person name="Inagaki F."/>
            <person name="Takami H."/>
        </authorList>
    </citation>
    <scope>NUCLEOTIDE SEQUENCE</scope>
    <source>
        <strain evidence="1">Expedition CK06-06</strain>
    </source>
</reference>
<accession>X1PFG7</accession>
<organism evidence="1">
    <name type="scientific">marine sediment metagenome</name>
    <dbReference type="NCBI Taxonomy" id="412755"/>
    <lineage>
        <taxon>unclassified sequences</taxon>
        <taxon>metagenomes</taxon>
        <taxon>ecological metagenomes</taxon>
    </lineage>
</organism>
<dbReference type="EMBL" id="BARV01036542">
    <property type="protein sequence ID" value="GAI55032.1"/>
    <property type="molecule type" value="Genomic_DNA"/>
</dbReference>
<gene>
    <name evidence="1" type="ORF">S06H3_56767</name>
</gene>